<feature type="transmembrane region" description="Helical" evidence="1">
    <location>
        <begin position="78"/>
        <end position="101"/>
    </location>
</feature>
<evidence type="ECO:0000313" key="3">
    <source>
        <dbReference type="Proteomes" id="UP000011529"/>
    </source>
</evidence>
<reference evidence="2" key="2">
    <citation type="journal article" date="2013" name="Mar. Genomics">
        <title>Expression of sulfatases in Rhodopirellula baltica and the diversity of sulfatases in the genus Rhodopirellula.</title>
        <authorList>
            <person name="Wegner C.E."/>
            <person name="Richter-Heitmann T."/>
            <person name="Klindworth A."/>
            <person name="Klockow C."/>
            <person name="Richter M."/>
            <person name="Achstetter T."/>
            <person name="Glockner F.O."/>
            <person name="Harder J."/>
        </authorList>
    </citation>
    <scope>NUCLEOTIDE SEQUENCE [LARGE SCALE GENOMIC DNA]</scope>
    <source>
        <strain evidence="2">6C</strain>
    </source>
</reference>
<dbReference type="RefSeq" id="WP_008652998.1">
    <property type="nucleotide sequence ID" value="NZ_ANMO01000011.1"/>
</dbReference>
<proteinExistence type="predicted"/>
<dbReference type="Proteomes" id="UP000011529">
    <property type="component" value="Unassembled WGS sequence"/>
</dbReference>
<keyword evidence="1" id="KW-1133">Transmembrane helix</keyword>
<keyword evidence="3" id="KW-1185">Reference proteome</keyword>
<keyword evidence="1" id="KW-0812">Transmembrane</keyword>
<sequence length="109" mass="11949">MSPEFNPYSVGDGADNHSVAEEPRTFWHSLLVFVRVGLVSIVWMVVYFFVSAMVLGFLTGIYFSVRYSAGSPPANPSAWFSIVWMLAPQVIGVIGLVLGLLGKLPGTRR</sequence>
<comment type="caution">
    <text evidence="2">The sequence shown here is derived from an EMBL/GenBank/DDBJ whole genome shotgun (WGS) entry which is preliminary data.</text>
</comment>
<dbReference type="EMBL" id="ANMO01000011">
    <property type="protein sequence ID" value="EMB19088.1"/>
    <property type="molecule type" value="Genomic_DNA"/>
</dbReference>
<accession>M2BBQ9</accession>
<protein>
    <submittedName>
        <fullName evidence="2">Putative membrane protein</fullName>
    </submittedName>
</protein>
<dbReference type="PATRIC" id="fig|1263867.3.peg.223"/>
<dbReference type="AlphaFoldDB" id="M2BBQ9"/>
<evidence type="ECO:0000313" key="2">
    <source>
        <dbReference type="EMBL" id="EMB19088.1"/>
    </source>
</evidence>
<gene>
    <name evidence="2" type="ORF">RE6C_00206</name>
</gene>
<name>M2BBQ9_9BACT</name>
<reference evidence="2" key="1">
    <citation type="submission" date="2012-11" db="EMBL/GenBank/DDBJ databases">
        <title>Permanent draft genomes of Rhodopirellula europaea strain SH398 and 6C.</title>
        <authorList>
            <person name="Richter M."/>
            <person name="Richter-Heitmann T."/>
            <person name="Frank C."/>
            <person name="Harder J."/>
            <person name="Glockner F.O."/>
        </authorList>
    </citation>
    <scope>NUCLEOTIDE SEQUENCE</scope>
    <source>
        <strain evidence="2">6C</strain>
    </source>
</reference>
<evidence type="ECO:0000256" key="1">
    <source>
        <dbReference type="SAM" id="Phobius"/>
    </source>
</evidence>
<keyword evidence="1" id="KW-0472">Membrane</keyword>
<organism evidence="2 3">
    <name type="scientific">Rhodopirellula europaea 6C</name>
    <dbReference type="NCBI Taxonomy" id="1263867"/>
    <lineage>
        <taxon>Bacteria</taxon>
        <taxon>Pseudomonadati</taxon>
        <taxon>Planctomycetota</taxon>
        <taxon>Planctomycetia</taxon>
        <taxon>Pirellulales</taxon>
        <taxon>Pirellulaceae</taxon>
        <taxon>Rhodopirellula</taxon>
    </lineage>
</organism>
<feature type="transmembrane region" description="Helical" evidence="1">
    <location>
        <begin position="32"/>
        <end position="58"/>
    </location>
</feature>